<dbReference type="AlphaFoldDB" id="A0A6J7THR3"/>
<reference evidence="1" key="1">
    <citation type="submission" date="2020-05" db="EMBL/GenBank/DDBJ databases">
        <authorList>
            <person name="Chiriac C."/>
            <person name="Salcher M."/>
            <person name="Ghai R."/>
            <person name="Kavagutti S V."/>
        </authorList>
    </citation>
    <scope>NUCLEOTIDE SEQUENCE</scope>
</reference>
<protein>
    <submittedName>
        <fullName evidence="1">Unannotated protein</fullName>
    </submittedName>
</protein>
<accession>A0A6J7THR3</accession>
<organism evidence="1">
    <name type="scientific">freshwater metagenome</name>
    <dbReference type="NCBI Taxonomy" id="449393"/>
    <lineage>
        <taxon>unclassified sequences</taxon>
        <taxon>metagenomes</taxon>
        <taxon>ecological metagenomes</taxon>
    </lineage>
</organism>
<gene>
    <name evidence="1" type="ORF">UFOPK4284_01070</name>
</gene>
<evidence type="ECO:0000313" key="1">
    <source>
        <dbReference type="EMBL" id="CAB5052881.1"/>
    </source>
</evidence>
<name>A0A6J7THR3_9ZZZZ</name>
<proteinExistence type="predicted"/>
<sequence>MALLLTTFRTLVIGSTKGRISVTPGPLLTAAVTASILSTATTI</sequence>
<dbReference type="EMBL" id="CAFBQE010000094">
    <property type="protein sequence ID" value="CAB5052881.1"/>
    <property type="molecule type" value="Genomic_DNA"/>
</dbReference>